<dbReference type="Proteomes" id="UP000256779">
    <property type="component" value="Unassembled WGS sequence"/>
</dbReference>
<protein>
    <recommendedName>
        <fullName evidence="4">Peptidase E</fullName>
    </recommendedName>
</protein>
<dbReference type="Pfam" id="PF20420">
    <property type="entry name" value="DUF6702"/>
    <property type="match status" value="1"/>
</dbReference>
<feature type="chain" id="PRO_5017758888" description="Peptidase E" evidence="1">
    <location>
        <begin position="21"/>
        <end position="155"/>
    </location>
</feature>
<proteinExistence type="predicted"/>
<evidence type="ECO:0000313" key="2">
    <source>
        <dbReference type="EMBL" id="RED98978.1"/>
    </source>
</evidence>
<feature type="signal peptide" evidence="1">
    <location>
        <begin position="1"/>
        <end position="20"/>
    </location>
</feature>
<name>A0A3D9L2N3_MARFU</name>
<evidence type="ECO:0000256" key="1">
    <source>
        <dbReference type="SAM" id="SignalP"/>
    </source>
</evidence>
<dbReference type="AlphaFoldDB" id="A0A3D9L2N3"/>
<comment type="caution">
    <text evidence="2">The sequence shown here is derived from an EMBL/GenBank/DDBJ whole genome shotgun (WGS) entry which is preliminary data.</text>
</comment>
<sequence length="155" mass="17902">MTSMLLFLFSLLLHPYYVSVCDVVYDEDTQALQITHRIFLDDLEQAIKPNHPTVSLLTPSDERKAALTAYFNSHFALECNGEKSNYDFLGAEIEDDVIWCYLEVQNVKEIPKLRISNKILLEVFDDQKNLVHFKMPNDKKSFILDAGQVQAEYLP</sequence>
<reference evidence="2 3" key="1">
    <citation type="submission" date="2018-07" db="EMBL/GenBank/DDBJ databases">
        <title>Genomic Encyclopedia of Type Strains, Phase IV (KMG-IV): sequencing the most valuable type-strain genomes for metagenomic binning, comparative biology and taxonomic classification.</title>
        <authorList>
            <person name="Goeker M."/>
        </authorList>
    </citation>
    <scope>NUCLEOTIDE SEQUENCE [LARGE SCALE GENOMIC DNA]</scope>
    <source>
        <strain evidence="2 3">DSM 4134</strain>
    </source>
</reference>
<dbReference type="RefSeq" id="WP_170147981.1">
    <property type="nucleotide sequence ID" value="NZ_QREG01000009.1"/>
</dbReference>
<accession>A0A3D9L2N3</accession>
<gene>
    <name evidence="2" type="ORF">C7460_109170</name>
</gene>
<dbReference type="InterPro" id="IPR046525">
    <property type="entry name" value="DUF6702"/>
</dbReference>
<organism evidence="2 3">
    <name type="scientific">Marinoscillum furvescens DSM 4134</name>
    <dbReference type="NCBI Taxonomy" id="1122208"/>
    <lineage>
        <taxon>Bacteria</taxon>
        <taxon>Pseudomonadati</taxon>
        <taxon>Bacteroidota</taxon>
        <taxon>Cytophagia</taxon>
        <taxon>Cytophagales</taxon>
        <taxon>Reichenbachiellaceae</taxon>
        <taxon>Marinoscillum</taxon>
    </lineage>
</organism>
<evidence type="ECO:0000313" key="3">
    <source>
        <dbReference type="Proteomes" id="UP000256779"/>
    </source>
</evidence>
<evidence type="ECO:0008006" key="4">
    <source>
        <dbReference type="Google" id="ProtNLM"/>
    </source>
</evidence>
<dbReference type="EMBL" id="QREG01000009">
    <property type="protein sequence ID" value="RED98978.1"/>
    <property type="molecule type" value="Genomic_DNA"/>
</dbReference>
<keyword evidence="1" id="KW-0732">Signal</keyword>
<keyword evidence="3" id="KW-1185">Reference proteome</keyword>